<dbReference type="Proteomes" id="UP000011626">
    <property type="component" value="Unassembled WGS sequence"/>
</dbReference>
<feature type="transmembrane region" description="Helical" evidence="1">
    <location>
        <begin position="135"/>
        <end position="151"/>
    </location>
</feature>
<proteinExistence type="predicted"/>
<dbReference type="InterPro" id="IPR000326">
    <property type="entry name" value="PAP2/HPO"/>
</dbReference>
<dbReference type="SMART" id="SM00014">
    <property type="entry name" value="acidPPc"/>
    <property type="match status" value="1"/>
</dbReference>
<organism evidence="3 4">
    <name type="scientific">Halosimplex carlsbadense 2-9-1</name>
    <dbReference type="NCBI Taxonomy" id="797114"/>
    <lineage>
        <taxon>Archaea</taxon>
        <taxon>Methanobacteriati</taxon>
        <taxon>Methanobacteriota</taxon>
        <taxon>Stenosarchaea group</taxon>
        <taxon>Halobacteria</taxon>
        <taxon>Halobacteriales</taxon>
        <taxon>Haloarculaceae</taxon>
        <taxon>Halosimplex</taxon>
    </lineage>
</organism>
<keyword evidence="1" id="KW-0472">Membrane</keyword>
<feature type="transmembrane region" description="Helical" evidence="1">
    <location>
        <begin position="65"/>
        <end position="87"/>
    </location>
</feature>
<name>M0CYK8_9EURY</name>
<accession>M0CYK8</accession>
<reference evidence="3 4" key="1">
    <citation type="journal article" date="2014" name="PLoS Genet.">
        <title>Phylogenetically driven sequencing of extremely halophilic archaea reveals strategies for static and dynamic osmo-response.</title>
        <authorList>
            <person name="Becker E.A."/>
            <person name="Seitzer P.M."/>
            <person name="Tritt A."/>
            <person name="Larsen D."/>
            <person name="Krusor M."/>
            <person name="Yao A.I."/>
            <person name="Wu D."/>
            <person name="Madern D."/>
            <person name="Eisen J.A."/>
            <person name="Darling A.E."/>
            <person name="Facciotti M.T."/>
        </authorList>
    </citation>
    <scope>NUCLEOTIDE SEQUENCE [LARGE SCALE GENOMIC DNA]</scope>
    <source>
        <strain evidence="3 4">2-9-1</strain>
    </source>
</reference>
<feature type="transmembrane region" description="Helical" evidence="1">
    <location>
        <begin position="94"/>
        <end position="115"/>
    </location>
</feature>
<feature type="domain" description="Phosphatidic acid phosphatase type 2/haloperoxidase" evidence="2">
    <location>
        <begin position="94"/>
        <end position="200"/>
    </location>
</feature>
<dbReference type="AlphaFoldDB" id="M0CYK8"/>
<dbReference type="SUPFAM" id="SSF48317">
    <property type="entry name" value="Acid phosphatase/Vanadium-dependent haloperoxidase"/>
    <property type="match status" value="1"/>
</dbReference>
<dbReference type="eggNOG" id="arCOG03056">
    <property type="taxonomic scope" value="Archaea"/>
</dbReference>
<keyword evidence="1" id="KW-1133">Transmembrane helix</keyword>
<feature type="transmembrane region" description="Helical" evidence="1">
    <location>
        <begin position="185"/>
        <end position="203"/>
    </location>
</feature>
<dbReference type="PANTHER" id="PTHR14969:SF13">
    <property type="entry name" value="AT30094P"/>
    <property type="match status" value="1"/>
</dbReference>
<evidence type="ECO:0000259" key="2">
    <source>
        <dbReference type="SMART" id="SM00014"/>
    </source>
</evidence>
<dbReference type="OrthoDB" id="10182at2157"/>
<sequence length="218" mass="22085">MTAISHTIGQVVTVAARGGRSGAADGLLIPIGQQLAADAVDAVLAVDRATVDLVLAVRQPLVTKFMTSVTGIGSAASVAVLLGLFYLAGWKRELALAGVALVPTGLVVVALMGAVQRPFPPSPVCLTGDTGMAPHSFPSGHAAAATVYALVARRSERLPFAAVTGLAALVAVSRIYLGTHYLSDTVAGVAIGVGGFALALVLLERFGDRLPVAFPGNH</sequence>
<evidence type="ECO:0000313" key="4">
    <source>
        <dbReference type="Proteomes" id="UP000011626"/>
    </source>
</evidence>
<comment type="caution">
    <text evidence="3">The sequence shown here is derived from an EMBL/GenBank/DDBJ whole genome shotgun (WGS) entry which is preliminary data.</text>
</comment>
<dbReference type="Gene3D" id="1.20.144.10">
    <property type="entry name" value="Phosphatidic acid phosphatase type 2/haloperoxidase"/>
    <property type="match status" value="1"/>
</dbReference>
<dbReference type="STRING" id="797114.C475_08541"/>
<dbReference type="PATRIC" id="fig|797114.5.peg.1741"/>
<protein>
    <submittedName>
        <fullName evidence="3">Glucose-6-phosphatase</fullName>
    </submittedName>
</protein>
<dbReference type="InterPro" id="IPR036938">
    <property type="entry name" value="PAP2/HPO_sf"/>
</dbReference>
<evidence type="ECO:0000313" key="3">
    <source>
        <dbReference type="EMBL" id="ELZ26969.1"/>
    </source>
</evidence>
<keyword evidence="4" id="KW-1185">Reference proteome</keyword>
<feature type="transmembrane region" description="Helical" evidence="1">
    <location>
        <begin position="158"/>
        <end position="179"/>
    </location>
</feature>
<gene>
    <name evidence="3" type="ORF">C475_08541</name>
</gene>
<dbReference type="Pfam" id="PF01569">
    <property type="entry name" value="PAP2"/>
    <property type="match status" value="1"/>
</dbReference>
<dbReference type="PANTHER" id="PTHR14969">
    <property type="entry name" value="SPHINGOSINE-1-PHOSPHATE PHOSPHOHYDROLASE"/>
    <property type="match status" value="1"/>
</dbReference>
<dbReference type="EMBL" id="AOIU01000018">
    <property type="protein sequence ID" value="ELZ26969.1"/>
    <property type="molecule type" value="Genomic_DNA"/>
</dbReference>
<keyword evidence="1" id="KW-0812">Transmembrane</keyword>
<evidence type="ECO:0000256" key="1">
    <source>
        <dbReference type="SAM" id="Phobius"/>
    </source>
</evidence>
<dbReference type="RefSeq" id="WP_006883384.1">
    <property type="nucleotide sequence ID" value="NZ_AOIU01000018.1"/>
</dbReference>